<dbReference type="AlphaFoldDB" id="A0A319CT48"/>
<dbReference type="OrthoDB" id="4487035at2759"/>
<evidence type="ECO:0000256" key="1">
    <source>
        <dbReference type="SAM" id="MobiDB-lite"/>
    </source>
</evidence>
<organism evidence="2 3">
    <name type="scientific">Aspergillus ellipticus CBS 707.79</name>
    <dbReference type="NCBI Taxonomy" id="1448320"/>
    <lineage>
        <taxon>Eukaryota</taxon>
        <taxon>Fungi</taxon>
        <taxon>Dikarya</taxon>
        <taxon>Ascomycota</taxon>
        <taxon>Pezizomycotina</taxon>
        <taxon>Eurotiomycetes</taxon>
        <taxon>Eurotiomycetidae</taxon>
        <taxon>Eurotiales</taxon>
        <taxon>Aspergillaceae</taxon>
        <taxon>Aspergillus</taxon>
        <taxon>Aspergillus subgen. Circumdati</taxon>
    </lineage>
</organism>
<accession>A0A319CT48</accession>
<dbReference type="EMBL" id="KZ826089">
    <property type="protein sequence ID" value="PYH88475.1"/>
    <property type="molecule type" value="Genomic_DNA"/>
</dbReference>
<feature type="region of interest" description="Disordered" evidence="1">
    <location>
        <begin position="177"/>
        <end position="247"/>
    </location>
</feature>
<name>A0A319CT48_9EURO</name>
<feature type="compositionally biased region" description="Basic residues" evidence="1">
    <location>
        <begin position="209"/>
        <end position="220"/>
    </location>
</feature>
<reference evidence="2 3" key="1">
    <citation type="submission" date="2018-02" db="EMBL/GenBank/DDBJ databases">
        <title>The genomes of Aspergillus section Nigri reveals drivers in fungal speciation.</title>
        <authorList>
            <consortium name="DOE Joint Genome Institute"/>
            <person name="Vesth T.C."/>
            <person name="Nybo J."/>
            <person name="Theobald S."/>
            <person name="Brandl J."/>
            <person name="Frisvad J.C."/>
            <person name="Nielsen K.F."/>
            <person name="Lyhne E.K."/>
            <person name="Kogle M.E."/>
            <person name="Kuo A."/>
            <person name="Riley R."/>
            <person name="Clum A."/>
            <person name="Nolan M."/>
            <person name="Lipzen A."/>
            <person name="Salamov A."/>
            <person name="Henrissat B."/>
            <person name="Wiebenga A."/>
            <person name="De vries R.P."/>
            <person name="Grigoriev I.V."/>
            <person name="Mortensen U.H."/>
            <person name="Andersen M.R."/>
            <person name="Baker S.E."/>
        </authorList>
    </citation>
    <scope>NUCLEOTIDE SEQUENCE [LARGE SCALE GENOMIC DNA]</scope>
    <source>
        <strain evidence="2 3">CBS 707.79</strain>
    </source>
</reference>
<feature type="compositionally biased region" description="Low complexity" evidence="1">
    <location>
        <begin position="191"/>
        <end position="208"/>
    </location>
</feature>
<evidence type="ECO:0000313" key="3">
    <source>
        <dbReference type="Proteomes" id="UP000247810"/>
    </source>
</evidence>
<sequence length="247" mass="27047">MNTTLDFDNPEVAAAINPSAYGYHHGPIPNNNIGWRPTIDPKEAITTELNESPPVPPERMSGVNGLVCDIAVNGTQMCGTCCASQMALRRHIRQAHPGALENPSKANTGFEEKIAGENALKHWVLYLGWRQARYLHEPKNKISHESPIWRYADVCEMLASIDKGFKDKFGDTFHRQDAMSAPVTPQKRKNAAPATPKKPKNAAPAKTRSSSRRGRGKRMSSAHAKNSTLSDEVVDPNNDLDGEGADA</sequence>
<protein>
    <submittedName>
        <fullName evidence="2">Uncharacterized protein</fullName>
    </submittedName>
</protein>
<dbReference type="VEuPathDB" id="FungiDB:BO71DRAFT_488732"/>
<gene>
    <name evidence="2" type="ORF">BO71DRAFT_488732</name>
</gene>
<feature type="compositionally biased region" description="Acidic residues" evidence="1">
    <location>
        <begin position="232"/>
        <end position="247"/>
    </location>
</feature>
<dbReference type="Proteomes" id="UP000247810">
    <property type="component" value="Unassembled WGS sequence"/>
</dbReference>
<keyword evidence="3" id="KW-1185">Reference proteome</keyword>
<evidence type="ECO:0000313" key="2">
    <source>
        <dbReference type="EMBL" id="PYH88475.1"/>
    </source>
</evidence>
<proteinExistence type="predicted"/>